<dbReference type="EMBL" id="BRYA01000015">
    <property type="protein sequence ID" value="GMI32123.1"/>
    <property type="molecule type" value="Genomic_DNA"/>
</dbReference>
<dbReference type="SUPFAM" id="SSF46565">
    <property type="entry name" value="Chaperone J-domain"/>
    <property type="match status" value="1"/>
</dbReference>
<proteinExistence type="predicted"/>
<accession>A0A9W7G1J7</accession>
<sequence length="180" mass="19959">MKILSVLLFFVTVGCTTSFQLPPRGIYGQARTIVSQLHLIKDEFPQDLNPYQTLRLDRGASADEIKKNYRELSKKYHADSVYQRSVLPGGCTDVDDVRNEWQKIKLSYELLSDRKRRLRWDRMNLADDPGAAAGRAVLGLVGSGLGLVGKGVFMGASIALEALTSDEEDDDEPKVEVGKG</sequence>
<feature type="chain" id="PRO_5040976037" description="J domain-containing protein" evidence="2">
    <location>
        <begin position="19"/>
        <end position="180"/>
    </location>
</feature>
<keyword evidence="1" id="KW-0143">Chaperone</keyword>
<dbReference type="InterPro" id="IPR001623">
    <property type="entry name" value="DnaJ_domain"/>
</dbReference>
<gene>
    <name evidence="4" type="ORF">TrCOL_g9180</name>
</gene>
<dbReference type="CDD" id="cd06257">
    <property type="entry name" value="DnaJ"/>
    <property type="match status" value="1"/>
</dbReference>
<feature type="domain" description="J" evidence="3">
    <location>
        <begin position="49"/>
        <end position="124"/>
    </location>
</feature>
<feature type="signal peptide" evidence="2">
    <location>
        <begin position="1"/>
        <end position="18"/>
    </location>
</feature>
<evidence type="ECO:0000256" key="2">
    <source>
        <dbReference type="SAM" id="SignalP"/>
    </source>
</evidence>
<protein>
    <recommendedName>
        <fullName evidence="3">J domain-containing protein</fullName>
    </recommendedName>
</protein>
<evidence type="ECO:0000259" key="3">
    <source>
        <dbReference type="PROSITE" id="PS50076"/>
    </source>
</evidence>
<dbReference type="SMART" id="SM00271">
    <property type="entry name" value="DnaJ"/>
    <property type="match status" value="1"/>
</dbReference>
<dbReference type="OrthoDB" id="10250354at2759"/>
<organism evidence="4 5">
    <name type="scientific">Triparma columacea</name>
    <dbReference type="NCBI Taxonomy" id="722753"/>
    <lineage>
        <taxon>Eukaryota</taxon>
        <taxon>Sar</taxon>
        <taxon>Stramenopiles</taxon>
        <taxon>Ochrophyta</taxon>
        <taxon>Bolidophyceae</taxon>
        <taxon>Parmales</taxon>
        <taxon>Triparmaceae</taxon>
        <taxon>Triparma</taxon>
    </lineage>
</organism>
<keyword evidence="5" id="KW-1185">Reference proteome</keyword>
<comment type="caution">
    <text evidence="4">The sequence shown here is derived from an EMBL/GenBank/DDBJ whole genome shotgun (WGS) entry which is preliminary data.</text>
</comment>
<dbReference type="PANTHER" id="PTHR44145:SF3">
    <property type="entry name" value="DNAJ HOMOLOG SUBFAMILY A MEMBER 3, MITOCHONDRIAL"/>
    <property type="match status" value="1"/>
</dbReference>
<name>A0A9W7G1J7_9STRA</name>
<dbReference type="PROSITE" id="PS51257">
    <property type="entry name" value="PROKAR_LIPOPROTEIN"/>
    <property type="match status" value="1"/>
</dbReference>
<dbReference type="InterPro" id="IPR036869">
    <property type="entry name" value="J_dom_sf"/>
</dbReference>
<dbReference type="Pfam" id="PF00226">
    <property type="entry name" value="DnaJ"/>
    <property type="match status" value="1"/>
</dbReference>
<keyword evidence="2" id="KW-0732">Signal</keyword>
<evidence type="ECO:0000313" key="5">
    <source>
        <dbReference type="Proteomes" id="UP001165065"/>
    </source>
</evidence>
<dbReference type="Gene3D" id="1.10.287.110">
    <property type="entry name" value="DnaJ domain"/>
    <property type="match status" value="1"/>
</dbReference>
<dbReference type="InterPro" id="IPR051938">
    <property type="entry name" value="Apopto_cytoskel_mod"/>
</dbReference>
<evidence type="ECO:0000313" key="4">
    <source>
        <dbReference type="EMBL" id="GMI32123.1"/>
    </source>
</evidence>
<dbReference type="PRINTS" id="PR00625">
    <property type="entry name" value="JDOMAIN"/>
</dbReference>
<dbReference type="PROSITE" id="PS50076">
    <property type="entry name" value="DNAJ_2"/>
    <property type="match status" value="1"/>
</dbReference>
<dbReference type="AlphaFoldDB" id="A0A9W7G1J7"/>
<dbReference type="PANTHER" id="PTHR44145">
    <property type="entry name" value="DNAJ HOMOLOG SUBFAMILY A MEMBER 3, MITOCHONDRIAL"/>
    <property type="match status" value="1"/>
</dbReference>
<dbReference type="Proteomes" id="UP001165065">
    <property type="component" value="Unassembled WGS sequence"/>
</dbReference>
<evidence type="ECO:0000256" key="1">
    <source>
        <dbReference type="ARBA" id="ARBA00023186"/>
    </source>
</evidence>
<reference evidence="5" key="1">
    <citation type="journal article" date="2023" name="Commun. Biol.">
        <title>Genome analysis of Parmales, the sister group of diatoms, reveals the evolutionary specialization of diatoms from phago-mixotrophs to photoautotrophs.</title>
        <authorList>
            <person name="Ban H."/>
            <person name="Sato S."/>
            <person name="Yoshikawa S."/>
            <person name="Yamada K."/>
            <person name="Nakamura Y."/>
            <person name="Ichinomiya M."/>
            <person name="Sato N."/>
            <person name="Blanc-Mathieu R."/>
            <person name="Endo H."/>
            <person name="Kuwata A."/>
            <person name="Ogata H."/>
        </authorList>
    </citation>
    <scope>NUCLEOTIDE SEQUENCE [LARGE SCALE GENOMIC DNA]</scope>
</reference>